<dbReference type="KEGG" id="mbe:MBM_02766"/>
<dbReference type="EMBL" id="JH921431">
    <property type="protein sequence ID" value="EKD19529.1"/>
    <property type="molecule type" value="Genomic_DNA"/>
</dbReference>
<feature type="region of interest" description="Disordered" evidence="2">
    <location>
        <begin position="173"/>
        <end position="214"/>
    </location>
</feature>
<keyword evidence="1" id="KW-0175">Coiled coil</keyword>
<evidence type="ECO:0000256" key="1">
    <source>
        <dbReference type="SAM" id="Coils"/>
    </source>
</evidence>
<keyword evidence="4" id="KW-1185">Reference proteome</keyword>
<gene>
    <name evidence="3" type="ORF">MBM_02766</name>
</gene>
<dbReference type="GeneID" id="18758701"/>
<accession>K1Y307</accession>
<feature type="compositionally biased region" description="Low complexity" evidence="2">
    <location>
        <begin position="197"/>
        <end position="210"/>
    </location>
</feature>
<evidence type="ECO:0000313" key="3">
    <source>
        <dbReference type="EMBL" id="EKD19529.1"/>
    </source>
</evidence>
<feature type="compositionally biased region" description="Acidic residues" evidence="2">
    <location>
        <begin position="182"/>
        <end position="196"/>
    </location>
</feature>
<feature type="coiled-coil region" evidence="1">
    <location>
        <begin position="103"/>
        <end position="170"/>
    </location>
</feature>
<name>K1Y307_MARBU</name>
<dbReference type="OrthoDB" id="10419681at2759"/>
<dbReference type="HOGENOM" id="CLU_921597_0_0_1"/>
<dbReference type="RefSeq" id="XP_007290655.1">
    <property type="nucleotide sequence ID" value="XM_007290593.1"/>
</dbReference>
<evidence type="ECO:0000256" key="2">
    <source>
        <dbReference type="SAM" id="MobiDB-lite"/>
    </source>
</evidence>
<dbReference type="Proteomes" id="UP000006753">
    <property type="component" value="Unassembled WGS sequence"/>
</dbReference>
<proteinExistence type="predicted"/>
<dbReference type="InParanoid" id="K1Y307"/>
<reference evidence="3 4" key="1">
    <citation type="journal article" date="2012" name="BMC Genomics">
        <title>Sequencing the genome of Marssonina brunnea reveals fungus-poplar co-evolution.</title>
        <authorList>
            <person name="Zhu S."/>
            <person name="Cao Y.-Z."/>
            <person name="Jiang C."/>
            <person name="Tan B.-Y."/>
            <person name="Wang Z."/>
            <person name="Feng S."/>
            <person name="Zhang L."/>
            <person name="Su X.-H."/>
            <person name="Brejova B."/>
            <person name="Vinar T."/>
            <person name="Xu M."/>
            <person name="Wang M.-X."/>
            <person name="Zhang S.-G."/>
            <person name="Huang M.-R."/>
            <person name="Wu R."/>
            <person name="Zhou Y."/>
        </authorList>
    </citation>
    <scope>NUCLEOTIDE SEQUENCE [LARGE SCALE GENOMIC DNA]</scope>
    <source>
        <strain evidence="3 4">MB_m1</strain>
    </source>
</reference>
<evidence type="ECO:0000313" key="4">
    <source>
        <dbReference type="Proteomes" id="UP000006753"/>
    </source>
</evidence>
<protein>
    <submittedName>
        <fullName evidence="3">Uncharacterized protein</fullName>
    </submittedName>
</protein>
<sequence length="302" mass="34905">MADRRLRHIYGELYPGRSHSRLILPEDFHRAEAATTPHIASDFRQWMQSLIGELREIYEIIRNSSVTIAQCARIARREQQRVVEDTREAYREWANIMDQWETLDHERQRLQEIQDSNEQASNDIENRARVLAREKEDLTGLWVDLKDELKELERKRAEIQRRELRWLEDEKPEVAASAEVEVQAESEAETEDEATGDEPVSVGSAPVSSGDGEEKANMFAGMFEPIFEATTRWLAKKSDEELGDKSDSGRILGLQDQLRHLNAVMEDGYSLDIAGRKRSFEIVTELWMIVDPPVEEEKPNLS</sequence>
<organism evidence="3 4">
    <name type="scientific">Marssonina brunnea f. sp. multigermtubi (strain MB_m1)</name>
    <name type="common">Marssonina leaf spot fungus</name>
    <dbReference type="NCBI Taxonomy" id="1072389"/>
    <lineage>
        <taxon>Eukaryota</taxon>
        <taxon>Fungi</taxon>
        <taxon>Dikarya</taxon>
        <taxon>Ascomycota</taxon>
        <taxon>Pezizomycotina</taxon>
        <taxon>Leotiomycetes</taxon>
        <taxon>Helotiales</taxon>
        <taxon>Drepanopezizaceae</taxon>
        <taxon>Drepanopeziza</taxon>
    </lineage>
</organism>
<dbReference type="AlphaFoldDB" id="K1Y307"/>